<evidence type="ECO:0000313" key="2">
    <source>
        <dbReference type="EMBL" id="GLI63845.1"/>
    </source>
</evidence>
<feature type="non-terminal residue" evidence="2">
    <location>
        <position position="124"/>
    </location>
</feature>
<name>A0ABQ5S268_9CHLO</name>
<feature type="compositionally biased region" description="Basic and acidic residues" evidence="1">
    <location>
        <begin position="1"/>
        <end position="16"/>
    </location>
</feature>
<proteinExistence type="predicted"/>
<keyword evidence="3" id="KW-1185">Reference proteome</keyword>
<dbReference type="PANTHER" id="PTHR21521">
    <property type="entry name" value="AMUN, ISOFORM A"/>
    <property type="match status" value="1"/>
</dbReference>
<protein>
    <submittedName>
        <fullName evidence="2">Uncharacterized protein</fullName>
    </submittedName>
</protein>
<comment type="caution">
    <text evidence="2">The sequence shown here is derived from an EMBL/GenBank/DDBJ whole genome shotgun (WGS) entry which is preliminary data.</text>
</comment>
<sequence length="124" mass="13933">MPQKQKDADSPLHERSSIPGDQVNGPEAPAPLRLWSSNDVNVWEEVRKLFDEAVKVAGAGGKSKAAFPILDRWYRIDLPAGLRVANSLEALEAPAPRITRPQLEKLVEWKLARGQWRPRLLDYA</sequence>
<gene>
    <name evidence="2" type="ORF">VaNZ11_006947</name>
</gene>
<evidence type="ECO:0000313" key="3">
    <source>
        <dbReference type="Proteomes" id="UP001165090"/>
    </source>
</evidence>
<dbReference type="EMBL" id="BSDZ01000016">
    <property type="protein sequence ID" value="GLI63845.1"/>
    <property type="molecule type" value="Genomic_DNA"/>
</dbReference>
<evidence type="ECO:0000256" key="1">
    <source>
        <dbReference type="SAM" id="MobiDB-lite"/>
    </source>
</evidence>
<reference evidence="2 3" key="1">
    <citation type="journal article" date="2023" name="IScience">
        <title>Expanded male sex-determining region conserved during the evolution of homothallism in the green alga Volvox.</title>
        <authorList>
            <person name="Yamamoto K."/>
            <person name="Matsuzaki R."/>
            <person name="Mahakham W."/>
            <person name="Heman W."/>
            <person name="Sekimoto H."/>
            <person name="Kawachi M."/>
            <person name="Minakuchi Y."/>
            <person name="Toyoda A."/>
            <person name="Nozaki H."/>
        </authorList>
    </citation>
    <scope>NUCLEOTIDE SEQUENCE [LARGE SCALE GENOMIC DNA]</scope>
    <source>
        <strain evidence="2 3">NIES-4468</strain>
    </source>
</reference>
<feature type="region of interest" description="Disordered" evidence="1">
    <location>
        <begin position="1"/>
        <end position="32"/>
    </location>
</feature>
<dbReference type="Proteomes" id="UP001165090">
    <property type="component" value="Unassembled WGS sequence"/>
</dbReference>
<dbReference type="PANTHER" id="PTHR21521:SF0">
    <property type="entry name" value="AMUN, ISOFORM A"/>
    <property type="match status" value="1"/>
</dbReference>
<accession>A0ABQ5S268</accession>
<organism evidence="2 3">
    <name type="scientific">Volvox africanus</name>
    <dbReference type="NCBI Taxonomy" id="51714"/>
    <lineage>
        <taxon>Eukaryota</taxon>
        <taxon>Viridiplantae</taxon>
        <taxon>Chlorophyta</taxon>
        <taxon>core chlorophytes</taxon>
        <taxon>Chlorophyceae</taxon>
        <taxon>CS clade</taxon>
        <taxon>Chlamydomonadales</taxon>
        <taxon>Volvocaceae</taxon>
        <taxon>Volvox</taxon>
    </lineage>
</organism>